<dbReference type="PANTHER" id="PTHR43649">
    <property type="entry name" value="ARABINOSE-BINDING PROTEIN-RELATED"/>
    <property type="match status" value="1"/>
</dbReference>
<evidence type="ECO:0000256" key="3">
    <source>
        <dbReference type="ARBA" id="ARBA00022448"/>
    </source>
</evidence>
<keyword evidence="4" id="KW-0732">Signal</keyword>
<reference evidence="6 7" key="1">
    <citation type="journal article" date="2019" name="Nat. Med.">
        <title>A library of human gut bacterial isolates paired with longitudinal multiomics data enables mechanistic microbiome research.</title>
        <authorList>
            <person name="Poyet M."/>
            <person name="Groussin M."/>
            <person name="Gibbons S.M."/>
            <person name="Avila-Pacheco J."/>
            <person name="Jiang X."/>
            <person name="Kearney S.M."/>
            <person name="Perrotta A.R."/>
            <person name="Berdy B."/>
            <person name="Zhao S."/>
            <person name="Lieberman T.D."/>
            <person name="Swanson P.K."/>
            <person name="Smith M."/>
            <person name="Roesemann S."/>
            <person name="Alexander J.E."/>
            <person name="Rich S.A."/>
            <person name="Livny J."/>
            <person name="Vlamakis H."/>
            <person name="Clish C."/>
            <person name="Bullock K."/>
            <person name="Deik A."/>
            <person name="Scott J."/>
            <person name="Pierce K.A."/>
            <person name="Xavier R.J."/>
            <person name="Alm E.J."/>
        </authorList>
    </citation>
    <scope>NUCLEOTIDE SEQUENCE [LARGE SCALE GENOMIC DNA]</scope>
    <source>
        <strain evidence="6 7">BIOML-A198</strain>
    </source>
</reference>
<dbReference type="GeneID" id="60059031"/>
<dbReference type="Proteomes" id="UP000487649">
    <property type="component" value="Unassembled WGS sequence"/>
</dbReference>
<dbReference type="PROSITE" id="PS01037">
    <property type="entry name" value="SBP_BACTERIAL_1"/>
    <property type="match status" value="1"/>
</dbReference>
<comment type="subcellular location">
    <subcellularLocation>
        <location evidence="1">Cell envelope</location>
    </subcellularLocation>
</comment>
<dbReference type="SUPFAM" id="SSF53850">
    <property type="entry name" value="Periplasmic binding protein-like II"/>
    <property type="match status" value="1"/>
</dbReference>
<keyword evidence="3" id="KW-0813">Transport</keyword>
<evidence type="ECO:0000256" key="1">
    <source>
        <dbReference type="ARBA" id="ARBA00004196"/>
    </source>
</evidence>
<dbReference type="PROSITE" id="PS51257">
    <property type="entry name" value="PROKAR_LIPOPROTEIN"/>
    <property type="match status" value="1"/>
</dbReference>
<dbReference type="RefSeq" id="WP_006784309.1">
    <property type="nucleotide sequence ID" value="NZ_CAJJOK010000056.1"/>
</dbReference>
<name>A0A173SZ11_9FIRM</name>
<evidence type="ECO:0000313" key="6">
    <source>
        <dbReference type="EMBL" id="MTK22489.1"/>
    </source>
</evidence>
<keyword evidence="5" id="KW-0574">Periplasm</keyword>
<dbReference type="GO" id="GO:0030313">
    <property type="term" value="C:cell envelope"/>
    <property type="evidence" value="ECO:0007669"/>
    <property type="project" value="UniProtKB-SubCell"/>
</dbReference>
<dbReference type="InterPro" id="IPR050490">
    <property type="entry name" value="Bact_solute-bd_prot1"/>
</dbReference>
<dbReference type="Gene3D" id="3.40.190.10">
    <property type="entry name" value="Periplasmic binding protein-like II"/>
    <property type="match status" value="2"/>
</dbReference>
<evidence type="ECO:0000313" key="7">
    <source>
        <dbReference type="Proteomes" id="UP000487649"/>
    </source>
</evidence>
<comment type="similarity">
    <text evidence="2">Belongs to the bacterial solute-binding protein 1 family.</text>
</comment>
<evidence type="ECO:0000256" key="5">
    <source>
        <dbReference type="ARBA" id="ARBA00022764"/>
    </source>
</evidence>
<sequence length="452" mass="49737">MKKLLASLTVVLGLSTVVACSNETKGEQVTPETPTTEESTDTTKETGNDLVVTINEPVSIEFWHAMSGDNEKVVNELVENFNSTIGQEKGITVTPVYQGAYNDLKSKTTAAIKAKNAPAISQAYPDWVAEYLQSGAVVALNEYIEHPEVGITDFEDIAEAYRLENSQYTTDGTFYSLPFNKSTEVLYYNKTFFEEHGLTVPTTWTELEEVSKQITEITGKPAFGFDSAQNAFITLVQQFGGQYTTSQGEVLFGETDAAVQALEMIKRNTDAGYWRLPGEDKYMSGPFVSELVHMFIGSTSGSTHVVNDNFEWDSAPIPQVSDDTKAVIQQGTNVVVMNLGQTDEQVYAAYEFAKYLGSYEANLLWATNTGYLPIRQSVIDSAEYQAYISESGNSTKQTGPAQADYYFYDPAFYTDTFSSYNVRTEAGLAIERVVLEGMEPAAAVEAALKALK</sequence>
<dbReference type="Pfam" id="PF13416">
    <property type="entry name" value="SBP_bac_8"/>
    <property type="match status" value="1"/>
</dbReference>
<gene>
    <name evidence="6" type="ORF">GMA92_13810</name>
</gene>
<organism evidence="6 7">
    <name type="scientific">Turicibacter sanguinis</name>
    <dbReference type="NCBI Taxonomy" id="154288"/>
    <lineage>
        <taxon>Bacteria</taxon>
        <taxon>Bacillati</taxon>
        <taxon>Bacillota</taxon>
        <taxon>Erysipelotrichia</taxon>
        <taxon>Erysipelotrichales</taxon>
        <taxon>Turicibacteraceae</taxon>
        <taxon>Turicibacter</taxon>
    </lineage>
</organism>
<dbReference type="InterPro" id="IPR006059">
    <property type="entry name" value="SBP"/>
</dbReference>
<proteinExistence type="inferred from homology"/>
<protein>
    <submittedName>
        <fullName evidence="6">Extracellular solute-binding protein</fullName>
    </submittedName>
</protein>
<evidence type="ECO:0000256" key="4">
    <source>
        <dbReference type="ARBA" id="ARBA00022729"/>
    </source>
</evidence>
<dbReference type="CDD" id="cd14748">
    <property type="entry name" value="PBP2_UgpB"/>
    <property type="match status" value="1"/>
</dbReference>
<dbReference type="OrthoDB" id="9795467at2"/>
<dbReference type="GO" id="GO:0055085">
    <property type="term" value="P:transmembrane transport"/>
    <property type="evidence" value="ECO:0007669"/>
    <property type="project" value="InterPro"/>
</dbReference>
<dbReference type="InterPro" id="IPR006061">
    <property type="entry name" value="SBP_1_CS"/>
</dbReference>
<comment type="caution">
    <text evidence="6">The sequence shown here is derived from an EMBL/GenBank/DDBJ whole genome shotgun (WGS) entry which is preliminary data.</text>
</comment>
<accession>A0A173SZ11</accession>
<dbReference type="EMBL" id="WMQE01000040">
    <property type="protein sequence ID" value="MTK22489.1"/>
    <property type="molecule type" value="Genomic_DNA"/>
</dbReference>
<dbReference type="AlphaFoldDB" id="A0A173SZ11"/>
<evidence type="ECO:0000256" key="2">
    <source>
        <dbReference type="ARBA" id="ARBA00008520"/>
    </source>
</evidence>
<dbReference type="PANTHER" id="PTHR43649:SF31">
    <property type="entry name" value="SN-GLYCEROL-3-PHOSPHATE-BINDING PERIPLASMIC PROTEIN UGPB"/>
    <property type="match status" value="1"/>
</dbReference>